<evidence type="ECO:0000313" key="12">
    <source>
        <dbReference type="Proteomes" id="UP001596161"/>
    </source>
</evidence>
<dbReference type="RefSeq" id="WP_378016513.1">
    <property type="nucleotide sequence ID" value="NZ_JBHSKT010000003.1"/>
</dbReference>
<dbReference type="Proteomes" id="UP001596161">
    <property type="component" value="Unassembled WGS sequence"/>
</dbReference>
<reference evidence="12" key="1">
    <citation type="journal article" date="2019" name="Int. J. Syst. Evol. Microbiol.">
        <title>The Global Catalogue of Microorganisms (GCM) 10K type strain sequencing project: providing services to taxonomists for standard genome sequencing and annotation.</title>
        <authorList>
            <consortium name="The Broad Institute Genomics Platform"/>
            <consortium name="The Broad Institute Genome Sequencing Center for Infectious Disease"/>
            <person name="Wu L."/>
            <person name="Ma J."/>
        </authorList>
    </citation>
    <scope>NUCLEOTIDE SEQUENCE [LARGE SCALE GENOMIC DNA]</scope>
    <source>
        <strain evidence="12">KACC 12602</strain>
    </source>
</reference>
<dbReference type="GO" id="GO:0008237">
    <property type="term" value="F:metallopeptidase activity"/>
    <property type="evidence" value="ECO:0007669"/>
    <property type="project" value="UniProtKB-KW"/>
</dbReference>
<keyword evidence="2" id="KW-0645">Protease</keyword>
<dbReference type="InterPro" id="IPR000601">
    <property type="entry name" value="PKD_dom"/>
</dbReference>
<feature type="signal peptide" evidence="9">
    <location>
        <begin position="1"/>
        <end position="23"/>
    </location>
</feature>
<dbReference type="InterPro" id="IPR013783">
    <property type="entry name" value="Ig-like_fold"/>
</dbReference>
<evidence type="ECO:0000256" key="9">
    <source>
        <dbReference type="SAM" id="SignalP"/>
    </source>
</evidence>
<evidence type="ECO:0000256" key="4">
    <source>
        <dbReference type="ARBA" id="ARBA00022729"/>
    </source>
</evidence>
<comment type="similarity">
    <text evidence="1">Belongs to the peptidase M43B family.</text>
</comment>
<protein>
    <submittedName>
        <fullName evidence="11">M43 family zinc metalloprotease</fullName>
    </submittedName>
</protein>
<keyword evidence="12" id="KW-1185">Reference proteome</keyword>
<dbReference type="InterPro" id="IPR026444">
    <property type="entry name" value="Secre_tail"/>
</dbReference>
<name>A0ABW0EBI0_9BACT</name>
<keyword evidence="4 9" id="KW-0732">Signal</keyword>
<feature type="domain" description="PKD" evidence="10">
    <location>
        <begin position="387"/>
        <end position="448"/>
    </location>
</feature>
<evidence type="ECO:0000313" key="11">
    <source>
        <dbReference type="EMBL" id="MFC5270140.1"/>
    </source>
</evidence>
<dbReference type="EMBL" id="JBHSKT010000003">
    <property type="protein sequence ID" value="MFC5270140.1"/>
    <property type="molecule type" value="Genomic_DNA"/>
</dbReference>
<keyword evidence="7 11" id="KW-0482">Metalloprotease</keyword>
<evidence type="ECO:0000256" key="7">
    <source>
        <dbReference type="ARBA" id="ARBA00023049"/>
    </source>
</evidence>
<gene>
    <name evidence="11" type="ORF">ACFPIB_05935</name>
</gene>
<evidence type="ECO:0000256" key="5">
    <source>
        <dbReference type="ARBA" id="ARBA00022801"/>
    </source>
</evidence>
<dbReference type="Pfam" id="PF18962">
    <property type="entry name" value="Por_Secre_tail"/>
    <property type="match status" value="1"/>
</dbReference>
<evidence type="ECO:0000256" key="6">
    <source>
        <dbReference type="ARBA" id="ARBA00022833"/>
    </source>
</evidence>
<dbReference type="NCBIfam" id="TIGR04183">
    <property type="entry name" value="Por_Secre_tail"/>
    <property type="match status" value="1"/>
</dbReference>
<dbReference type="InterPro" id="IPR008754">
    <property type="entry name" value="Peptidase_M43"/>
</dbReference>
<dbReference type="InterPro" id="IPR024079">
    <property type="entry name" value="MetalloPept_cat_dom_sf"/>
</dbReference>
<dbReference type="SMART" id="SM00089">
    <property type="entry name" value="PKD"/>
    <property type="match status" value="1"/>
</dbReference>
<organism evidence="11 12">
    <name type="scientific">Adhaeribacter terreus</name>
    <dbReference type="NCBI Taxonomy" id="529703"/>
    <lineage>
        <taxon>Bacteria</taxon>
        <taxon>Pseudomonadati</taxon>
        <taxon>Bacteroidota</taxon>
        <taxon>Cytophagia</taxon>
        <taxon>Cytophagales</taxon>
        <taxon>Hymenobacteraceae</taxon>
        <taxon>Adhaeribacter</taxon>
    </lineage>
</organism>
<dbReference type="PANTHER" id="PTHR47466">
    <property type="match status" value="1"/>
</dbReference>
<dbReference type="Pfam" id="PF05572">
    <property type="entry name" value="Peptidase_M43"/>
    <property type="match status" value="1"/>
</dbReference>
<dbReference type="Gene3D" id="3.40.390.10">
    <property type="entry name" value="Collagenase (Catalytic Domain)"/>
    <property type="match status" value="1"/>
</dbReference>
<feature type="chain" id="PRO_5046124608" evidence="9">
    <location>
        <begin position="24"/>
        <end position="724"/>
    </location>
</feature>
<dbReference type="PANTHER" id="PTHR47466:SF1">
    <property type="entry name" value="METALLOPROTEASE MEP1 (AFU_ORTHOLOGUE AFUA_1G07730)-RELATED"/>
    <property type="match status" value="1"/>
</dbReference>
<evidence type="ECO:0000256" key="2">
    <source>
        <dbReference type="ARBA" id="ARBA00022670"/>
    </source>
</evidence>
<comment type="caution">
    <text evidence="11">The sequence shown here is derived from an EMBL/GenBank/DDBJ whole genome shotgun (WGS) entry which is preliminary data.</text>
</comment>
<dbReference type="Pfam" id="PF18911">
    <property type="entry name" value="PKD_4"/>
    <property type="match status" value="1"/>
</dbReference>
<dbReference type="InterPro" id="IPR022409">
    <property type="entry name" value="PKD/Chitinase_dom"/>
</dbReference>
<dbReference type="CDD" id="cd00146">
    <property type="entry name" value="PKD"/>
    <property type="match status" value="1"/>
</dbReference>
<dbReference type="SUPFAM" id="SSF49299">
    <property type="entry name" value="PKD domain"/>
    <property type="match status" value="1"/>
</dbReference>
<accession>A0ABW0EBI0</accession>
<keyword evidence="5" id="KW-0378">Hydrolase</keyword>
<dbReference type="PROSITE" id="PS50093">
    <property type="entry name" value="PKD"/>
    <property type="match status" value="1"/>
</dbReference>
<proteinExistence type="inferred from homology"/>
<evidence type="ECO:0000259" key="10">
    <source>
        <dbReference type="PROSITE" id="PS50093"/>
    </source>
</evidence>
<keyword evidence="3" id="KW-0479">Metal-binding</keyword>
<dbReference type="Gene3D" id="2.60.40.10">
    <property type="entry name" value="Immunoglobulins"/>
    <property type="match status" value="1"/>
</dbReference>
<dbReference type="InterPro" id="IPR035986">
    <property type="entry name" value="PKD_dom_sf"/>
</dbReference>
<dbReference type="SUPFAM" id="SSF55486">
    <property type="entry name" value="Metalloproteases ('zincins'), catalytic domain"/>
    <property type="match status" value="1"/>
</dbReference>
<keyword evidence="6" id="KW-0862">Zinc</keyword>
<evidence type="ECO:0000256" key="8">
    <source>
        <dbReference type="ARBA" id="ARBA00023157"/>
    </source>
</evidence>
<keyword evidence="8" id="KW-1015">Disulfide bond</keyword>
<sequence length="724" mass="77788">MRKKLLFLASSLTLGLGLNQAQSQNFPFRKYCATDSMTNAAMNLYPDYAKGRKQFMEMVKNLNNNPEAARIKKNGGKYTIPIVIHIMHTYGSDNITDAQVMDAVRIINEDYSKSSLDTGSVVSAYKPLHANIEFEFKLAQKDPQGNCTTGITRTYTTLTNNADNNVKNLIRWAPEKYLNIWVVDNISFGAGGYSYLPCNVPPNIEGVVILNTQFGSIGQSNGGNFSARSLTHEIGHYMGLPHVWGAGNTPGASTNCGMDDGIADTPNTVGSTNFSCNTTANSCTGTYPFPDPNGAMPDNVQNFMDYSSCAKMFTTGQKTVMVNALFNTTALSNCRNTLADSANLVATGTNPGYTASPCAPNVDFSATSNRICAGNIVAFQEQAYNLAGTTPTYSWRFPGGTPSTSTSPNPFVTYNTPGVYNATLVVTNAYGQDSLTKTNTVIVGSGNSVAGVPFIRGFEKANFPTDPSNPAESWEREVSGNTGWERITSVAATGIGSLRVRNNNVTAGLKNALISPSISFYNVKNASLKFKLAHAQKTSESNERLTISISDDCGNTWSDRYTKTGATLATGPITASGNYSPQASHWRQESFNIPNTFSGGNLMFKFEVTSDGGNPVYLDDIEITGLVSGMNDNLAEAANLNVYPNPSNGDATVSFALPTATDFTLELISVTGQQIGKTFVKKNQTGTQEIKLSDITGHQNLNAGIYLVKLQANGFTTLKKAIVF</sequence>
<evidence type="ECO:0000256" key="1">
    <source>
        <dbReference type="ARBA" id="ARBA00008721"/>
    </source>
</evidence>
<evidence type="ECO:0000256" key="3">
    <source>
        <dbReference type="ARBA" id="ARBA00022723"/>
    </source>
</evidence>
<dbReference type="Gene3D" id="2.60.120.260">
    <property type="entry name" value="Galactose-binding domain-like"/>
    <property type="match status" value="1"/>
</dbReference>